<gene>
    <name evidence="2" type="ORF">PYCCODRAFT_1480332</name>
</gene>
<dbReference type="AlphaFoldDB" id="A0A1Y2IE19"/>
<feature type="compositionally biased region" description="Polar residues" evidence="1">
    <location>
        <begin position="111"/>
        <end position="124"/>
    </location>
</feature>
<dbReference type="EMBL" id="KZ084134">
    <property type="protein sequence ID" value="OSC98762.1"/>
    <property type="molecule type" value="Genomic_DNA"/>
</dbReference>
<feature type="region of interest" description="Disordered" evidence="1">
    <location>
        <begin position="111"/>
        <end position="171"/>
    </location>
</feature>
<feature type="region of interest" description="Disordered" evidence="1">
    <location>
        <begin position="43"/>
        <end position="88"/>
    </location>
</feature>
<evidence type="ECO:0000256" key="1">
    <source>
        <dbReference type="SAM" id="MobiDB-lite"/>
    </source>
</evidence>
<feature type="region of interest" description="Disordered" evidence="1">
    <location>
        <begin position="236"/>
        <end position="264"/>
    </location>
</feature>
<evidence type="ECO:0000313" key="2">
    <source>
        <dbReference type="EMBL" id="OSC98762.1"/>
    </source>
</evidence>
<name>A0A1Y2IE19_TRAC3</name>
<feature type="region of interest" description="Disordered" evidence="1">
    <location>
        <begin position="18"/>
        <end position="37"/>
    </location>
</feature>
<dbReference type="Proteomes" id="UP000193067">
    <property type="component" value="Unassembled WGS sequence"/>
</dbReference>
<reference evidence="2 3" key="1">
    <citation type="journal article" date="2015" name="Biotechnol. Biofuels">
        <title>Enhanced degradation of softwood versus hardwood by the white-rot fungus Pycnoporus coccineus.</title>
        <authorList>
            <person name="Couturier M."/>
            <person name="Navarro D."/>
            <person name="Chevret D."/>
            <person name="Henrissat B."/>
            <person name="Piumi F."/>
            <person name="Ruiz-Duenas F.J."/>
            <person name="Martinez A.T."/>
            <person name="Grigoriev I.V."/>
            <person name="Riley R."/>
            <person name="Lipzen A."/>
            <person name="Berrin J.G."/>
            <person name="Master E.R."/>
            <person name="Rosso M.N."/>
        </authorList>
    </citation>
    <scope>NUCLEOTIDE SEQUENCE [LARGE SCALE GENOMIC DNA]</scope>
    <source>
        <strain evidence="2 3">BRFM310</strain>
    </source>
</reference>
<feature type="compositionally biased region" description="Low complexity" evidence="1">
    <location>
        <begin position="236"/>
        <end position="245"/>
    </location>
</feature>
<keyword evidence="3" id="KW-1185">Reference proteome</keyword>
<feature type="region of interest" description="Disordered" evidence="1">
    <location>
        <begin position="400"/>
        <end position="430"/>
    </location>
</feature>
<feature type="compositionally biased region" description="Polar residues" evidence="1">
    <location>
        <begin position="420"/>
        <end position="429"/>
    </location>
</feature>
<feature type="compositionally biased region" description="Polar residues" evidence="1">
    <location>
        <begin position="247"/>
        <end position="264"/>
    </location>
</feature>
<feature type="region of interest" description="Disordered" evidence="1">
    <location>
        <begin position="469"/>
        <end position="519"/>
    </location>
</feature>
<organism evidence="2 3">
    <name type="scientific">Trametes coccinea (strain BRFM310)</name>
    <name type="common">Pycnoporus coccineus</name>
    <dbReference type="NCBI Taxonomy" id="1353009"/>
    <lineage>
        <taxon>Eukaryota</taxon>
        <taxon>Fungi</taxon>
        <taxon>Dikarya</taxon>
        <taxon>Basidiomycota</taxon>
        <taxon>Agaricomycotina</taxon>
        <taxon>Agaricomycetes</taxon>
        <taxon>Polyporales</taxon>
        <taxon>Polyporaceae</taxon>
        <taxon>Trametes</taxon>
    </lineage>
</organism>
<accession>A0A1Y2IE19</accession>
<evidence type="ECO:0000313" key="3">
    <source>
        <dbReference type="Proteomes" id="UP000193067"/>
    </source>
</evidence>
<proteinExistence type="predicted"/>
<sequence>MDLGAKLFMFDVLTPEDFLPERNAPSSTREPLGFGMADSTLKAVATPSSRSAKIPKNRSNPGIEKPDTPGQNTPSLLNDGCPRRDGLVLPKRTYSRGSVAEHAFPRSTVVDTQPSFRANHSTIDSGYAPASASDVASTDRQPLASLGPYHDVSRSPPISATSDSPIPPSEIVHAPGNTGTFSISDPSSVPFHGNLANGALALGLVPGDDITGIHPSQFTLSIDKLIDAIDEALRSPSPALPAESASTHEQLNTEGSGDNQGILTSGFAQQRTSPPYVASPLTEKIVSRAGEPEPGEAAIELSTASEGHALSPGGGFPTTIAPTHPHLLQSLATPQVQCNETVGELSGTGRVAIDLNFNAGTYFDPLSSQHLSTAHTHASAFQSASSYPYDLLAGPSLRSATIPKPKSSPGLGTAAPAGSDASSLLNNNAHPPAELPKAEWIRIWGSMADQSVQHANALTMSPCYGPEIDRSLHSGGDAHSATSYAGERHGSPNSASSTSISQSPLFSGQPSSASMTPESVDYAPVAPTCPYAAYPPPPIHESVGLAALQNHSQMTVAEDNLLPGDSAKAEATLMLPPPVSSMPETSVEHADVGSSELMTPEVIELLAWVREEIERLRGRDGTRGRRRRLAR</sequence>
<protein>
    <submittedName>
        <fullName evidence="2">Uncharacterized protein</fullName>
    </submittedName>
</protein>
<feature type="compositionally biased region" description="Polar residues" evidence="1">
    <location>
        <begin position="491"/>
        <end position="517"/>
    </location>
</feature>